<accession>L5L2N7</accession>
<keyword evidence="3" id="KW-1185">Reference proteome</keyword>
<dbReference type="Proteomes" id="UP000010552">
    <property type="component" value="Unassembled WGS sequence"/>
</dbReference>
<protein>
    <submittedName>
        <fullName evidence="2">Nidogen-2</fullName>
    </submittedName>
</protein>
<name>L5L2N7_PTEAL</name>
<dbReference type="STRING" id="9402.L5L2N7"/>
<organism evidence="2 3">
    <name type="scientific">Pteropus alecto</name>
    <name type="common">Black flying fox</name>
    <dbReference type="NCBI Taxonomy" id="9402"/>
    <lineage>
        <taxon>Eukaryota</taxon>
        <taxon>Metazoa</taxon>
        <taxon>Chordata</taxon>
        <taxon>Craniata</taxon>
        <taxon>Vertebrata</taxon>
        <taxon>Euteleostomi</taxon>
        <taxon>Mammalia</taxon>
        <taxon>Eutheria</taxon>
        <taxon>Laurasiatheria</taxon>
        <taxon>Chiroptera</taxon>
        <taxon>Yinpterochiroptera</taxon>
        <taxon>Pteropodoidea</taxon>
        <taxon>Pteropodidae</taxon>
        <taxon>Pteropodinae</taxon>
        <taxon>Pteropus</taxon>
    </lineage>
</organism>
<proteinExistence type="predicted"/>
<feature type="region of interest" description="Disordered" evidence="1">
    <location>
        <begin position="52"/>
        <end position="87"/>
    </location>
</feature>
<evidence type="ECO:0000256" key="1">
    <source>
        <dbReference type="SAM" id="MobiDB-lite"/>
    </source>
</evidence>
<dbReference type="EMBL" id="KB030405">
    <property type="protein sequence ID" value="ELK17526.1"/>
    <property type="molecule type" value="Genomic_DNA"/>
</dbReference>
<sequence>MARRSTPVLASGDEQGHFLPLQCHGITTSAGAWTRLVMKSLVPGLHPAPLHLTVDHQSPPRGPRPSVSNGGKTCSSTTVARPGMTRVPQCDDLSHFTPLQCMGRVTSAEKRCRAPALSQAPPLDVYPRLLHHSPAPPRPDVTPPSMGTFRLYAQGQQISHLPLNGARLQKDIAKTLPSPQGSTVVGIDYDCGRGCRTGQTGVEKLPRSKRHL</sequence>
<dbReference type="InParanoid" id="L5L2N7"/>
<gene>
    <name evidence="2" type="ORF">PAL_GLEAN10016629</name>
</gene>
<dbReference type="AlphaFoldDB" id="L5L2N7"/>
<evidence type="ECO:0000313" key="2">
    <source>
        <dbReference type="EMBL" id="ELK17526.1"/>
    </source>
</evidence>
<reference evidence="3" key="1">
    <citation type="journal article" date="2013" name="Science">
        <title>Comparative analysis of bat genomes provides insight into the evolution of flight and immunity.</title>
        <authorList>
            <person name="Zhang G."/>
            <person name="Cowled C."/>
            <person name="Shi Z."/>
            <person name="Huang Z."/>
            <person name="Bishop-Lilly K.A."/>
            <person name="Fang X."/>
            <person name="Wynne J.W."/>
            <person name="Xiong Z."/>
            <person name="Baker M.L."/>
            <person name="Zhao W."/>
            <person name="Tachedjian M."/>
            <person name="Zhu Y."/>
            <person name="Zhou P."/>
            <person name="Jiang X."/>
            <person name="Ng J."/>
            <person name="Yang L."/>
            <person name="Wu L."/>
            <person name="Xiao J."/>
            <person name="Feng Y."/>
            <person name="Chen Y."/>
            <person name="Sun X."/>
            <person name="Zhang Y."/>
            <person name="Marsh G.A."/>
            <person name="Crameri G."/>
            <person name="Broder C.C."/>
            <person name="Frey K.G."/>
            <person name="Wang L.F."/>
            <person name="Wang J."/>
        </authorList>
    </citation>
    <scope>NUCLEOTIDE SEQUENCE [LARGE SCALE GENOMIC DNA]</scope>
</reference>
<feature type="compositionally biased region" description="Polar residues" evidence="1">
    <location>
        <begin position="66"/>
        <end position="79"/>
    </location>
</feature>
<evidence type="ECO:0000313" key="3">
    <source>
        <dbReference type="Proteomes" id="UP000010552"/>
    </source>
</evidence>